<comment type="caution">
    <text evidence="4">The sequence shown here is derived from an EMBL/GenBank/DDBJ whole genome shotgun (WGS) entry which is preliminary data.</text>
</comment>
<dbReference type="Proteomes" id="UP000051658">
    <property type="component" value="Unassembled WGS sequence"/>
</dbReference>
<evidence type="ECO:0000313" key="5">
    <source>
        <dbReference type="Proteomes" id="UP000051658"/>
    </source>
</evidence>
<comment type="similarity">
    <text evidence="1">In the N-terminal section; belongs to the LXG family.</text>
</comment>
<organism evidence="4 5">
    <name type="scientific">Carnobacterium divergens DSM 20623</name>
    <dbReference type="NCBI Taxonomy" id="1449336"/>
    <lineage>
        <taxon>Bacteria</taxon>
        <taxon>Bacillati</taxon>
        <taxon>Bacillota</taxon>
        <taxon>Bacilli</taxon>
        <taxon>Lactobacillales</taxon>
        <taxon>Carnobacteriaceae</taxon>
        <taxon>Carnobacterium</taxon>
    </lineage>
</organism>
<dbReference type="PANTHER" id="PTHR34976:SF1">
    <property type="entry name" value="TOXIN BC_0920"/>
    <property type="match status" value="1"/>
</dbReference>
<feature type="region of interest" description="Disordered" evidence="2">
    <location>
        <begin position="323"/>
        <end position="344"/>
    </location>
</feature>
<dbReference type="EMBL" id="JQBS01000003">
    <property type="protein sequence ID" value="KRN57679.1"/>
    <property type="molecule type" value="Genomic_DNA"/>
</dbReference>
<sequence length="441" mass="49661">MHHGEVDSQKNSSVSFYIELIQAMEQMSSSIDNFSNATLLKGTAYDSAKSYFSQTHKNLAQGFVYLAEEMIRQVEEFPSGFKSSVSGSDVIEDQLNDQLNRLRSLAAGAEALSKALPLMNPLVSLYEAMEKSIQEKITKLHDYNQTSSSSFETAIQMIDNLTNGLADIGNDKGWDSSSGSFNLTGLKMDWVQPIKDIESKKREKEQKEPDTTGRKYIFLEIAPGVRMWVWSSDGRTANQSDLIFTERHNAWKVKYAIKQEMEREPSIEELIMENYTYHFKRFKTGKDENGRELTTLEKIQSGSVILSGIASLASIGYWGNKVGASSTPKTPKGKTLPKTKHPVTKKASGAKLNKLTPNEINNMSLDELRNSIPDDWQIFENNGRVHIKDANGNFRVKIDPPDKVTQYKHMHIYDSDYNPLDINGNIVGRKSSDAHIPWADK</sequence>
<evidence type="ECO:0000256" key="1">
    <source>
        <dbReference type="ARBA" id="ARBA00034117"/>
    </source>
</evidence>
<dbReference type="eggNOG" id="COG5444">
    <property type="taxonomic scope" value="Bacteria"/>
</dbReference>
<keyword evidence="5" id="KW-1185">Reference proteome</keyword>
<evidence type="ECO:0000256" key="2">
    <source>
        <dbReference type="SAM" id="MobiDB-lite"/>
    </source>
</evidence>
<evidence type="ECO:0000313" key="4">
    <source>
        <dbReference type="EMBL" id="KRN57679.1"/>
    </source>
</evidence>
<evidence type="ECO:0000259" key="3">
    <source>
        <dbReference type="PROSITE" id="PS51756"/>
    </source>
</evidence>
<accession>A0A0R2HY33</accession>
<dbReference type="Pfam" id="PF04740">
    <property type="entry name" value="LXG"/>
    <property type="match status" value="1"/>
</dbReference>
<feature type="compositionally biased region" description="Basic residues" evidence="2">
    <location>
        <begin position="331"/>
        <end position="344"/>
    </location>
</feature>
<dbReference type="InterPro" id="IPR006829">
    <property type="entry name" value="LXG_dom"/>
</dbReference>
<protein>
    <recommendedName>
        <fullName evidence="3">LXG domain-containing protein</fullName>
    </recommendedName>
</protein>
<feature type="domain" description="LXG" evidence="3">
    <location>
        <begin position="1"/>
        <end position="211"/>
    </location>
</feature>
<reference evidence="4 5" key="1">
    <citation type="journal article" date="2015" name="Genome Announc.">
        <title>Expanding the biotechnology potential of lactobacilli through comparative genomics of 213 strains and associated genera.</title>
        <authorList>
            <person name="Sun Z."/>
            <person name="Harris H.M."/>
            <person name="McCann A."/>
            <person name="Guo C."/>
            <person name="Argimon S."/>
            <person name="Zhang W."/>
            <person name="Yang X."/>
            <person name="Jeffery I.B."/>
            <person name="Cooney J.C."/>
            <person name="Kagawa T.F."/>
            <person name="Liu W."/>
            <person name="Song Y."/>
            <person name="Salvetti E."/>
            <person name="Wrobel A."/>
            <person name="Rasinkangas P."/>
            <person name="Parkhill J."/>
            <person name="Rea M.C."/>
            <person name="O'Sullivan O."/>
            <person name="Ritari J."/>
            <person name="Douillard F.P."/>
            <person name="Paul Ross R."/>
            <person name="Yang R."/>
            <person name="Briner A.E."/>
            <person name="Felis G.E."/>
            <person name="de Vos W.M."/>
            <person name="Barrangou R."/>
            <person name="Klaenhammer T.R."/>
            <person name="Caufield P.W."/>
            <person name="Cui Y."/>
            <person name="Zhang H."/>
            <person name="O'Toole P.W."/>
        </authorList>
    </citation>
    <scope>NUCLEOTIDE SEQUENCE [LARGE SCALE GENOMIC DNA]</scope>
    <source>
        <strain evidence="4 5">DSM 20623</strain>
    </source>
</reference>
<dbReference type="PROSITE" id="PS51756">
    <property type="entry name" value="LXG"/>
    <property type="match status" value="1"/>
</dbReference>
<dbReference type="PATRIC" id="fig|1449336.4.peg.1660"/>
<dbReference type="AlphaFoldDB" id="A0A0R2HY33"/>
<proteinExistence type="inferred from homology"/>
<gene>
    <name evidence="4" type="ORF">IV74_GL001627</name>
</gene>
<dbReference type="PANTHER" id="PTHR34976">
    <property type="entry name" value="RIBONUCLEASE YQCG-RELATED"/>
    <property type="match status" value="1"/>
</dbReference>
<name>A0A0R2HY33_CARDV</name>
<dbReference type="InterPro" id="IPR051768">
    <property type="entry name" value="Bact_secretion_toxin"/>
</dbReference>